<reference evidence="2 3" key="1">
    <citation type="journal article" date="2011" name="BMC Genomics">
        <title>Insight into cross-talk between intra-amoebal pathogens.</title>
        <authorList>
            <person name="Gimenez G."/>
            <person name="Bertelli C."/>
            <person name="Moliner C."/>
            <person name="Robert C."/>
            <person name="Raoult D."/>
            <person name="Fournier P.E."/>
            <person name="Greub G."/>
        </authorList>
    </citation>
    <scope>NUCLEOTIDE SEQUENCE [LARGE SCALE GENOMIC DNA]</scope>
    <source>
        <strain evidence="2 3">LLAP12</strain>
    </source>
</reference>
<dbReference type="OrthoDB" id="5657048at2"/>
<protein>
    <submittedName>
        <fullName evidence="2">Uncharacterized protein</fullName>
    </submittedName>
</protein>
<keyword evidence="1" id="KW-0812">Transmembrane</keyword>
<sequence length="326" mass="37942">MTKNFEDARKMLLNACNGYIQHNQRQIDGLKAKSPYSPAGYIFFETVLDKYEPDPGFKDWICCQYHYLLDHLLLSFNETVDPYNYYSQHTYPFAEMKWWKEPETRYQEKGVDHTAPKTVLHNLNALFNVLNFHMEEKFPQLAQKKIELNYQENDPTTFSDAPLSIQIYKMFENLKLRARFAESIMEKRKLGIDISDFSRNLEDIAPVFEGYIKGIAVRELKATLDNQDLGDEEAVKSVEEQLKNGVTLELLKKNRQSQQERDLKFWSIILIGIGIGVFTTLGLVCKRFYDSGGTSINFFKPLSQNLYETIESITTGFEDEPKCKLN</sequence>
<accession>G9ENN4</accession>
<dbReference type="Proteomes" id="UP000002770">
    <property type="component" value="Unassembled WGS sequence"/>
</dbReference>
<evidence type="ECO:0000313" key="3">
    <source>
        <dbReference type="Proteomes" id="UP000002770"/>
    </source>
</evidence>
<evidence type="ECO:0000313" key="2">
    <source>
        <dbReference type="EMBL" id="EHL31147.1"/>
    </source>
</evidence>
<name>G9ENN4_9GAMM</name>
<dbReference type="RefSeq" id="WP_006870787.1">
    <property type="nucleotide sequence ID" value="NZ_JH413818.1"/>
</dbReference>
<dbReference type="InParanoid" id="G9ENN4"/>
<dbReference type="STRING" id="658187.LDG_6859"/>
<keyword evidence="3" id="KW-1185">Reference proteome</keyword>
<keyword evidence="1" id="KW-0472">Membrane</keyword>
<organism evidence="2 3">
    <name type="scientific">Legionella drancourtii LLAP12</name>
    <dbReference type="NCBI Taxonomy" id="658187"/>
    <lineage>
        <taxon>Bacteria</taxon>
        <taxon>Pseudomonadati</taxon>
        <taxon>Pseudomonadota</taxon>
        <taxon>Gammaproteobacteria</taxon>
        <taxon>Legionellales</taxon>
        <taxon>Legionellaceae</taxon>
        <taxon>Legionella</taxon>
    </lineage>
</organism>
<proteinExistence type="predicted"/>
<evidence type="ECO:0000256" key="1">
    <source>
        <dbReference type="SAM" id="Phobius"/>
    </source>
</evidence>
<keyword evidence="1" id="KW-1133">Transmembrane helix</keyword>
<feature type="transmembrane region" description="Helical" evidence="1">
    <location>
        <begin position="265"/>
        <end position="285"/>
    </location>
</feature>
<dbReference type="HOGENOM" id="CLU_852039_0_0_6"/>
<dbReference type="AlphaFoldDB" id="G9ENN4"/>
<dbReference type="EMBL" id="JH413818">
    <property type="protein sequence ID" value="EHL31147.1"/>
    <property type="molecule type" value="Genomic_DNA"/>
</dbReference>
<gene>
    <name evidence="2" type="ORF">LDG_6859</name>
</gene>